<name>A0A5R9PGB4_9GAMM</name>
<dbReference type="EMBL" id="SROY01000001">
    <property type="protein sequence ID" value="TLX22561.1"/>
    <property type="molecule type" value="Genomic_DNA"/>
</dbReference>
<feature type="signal peptide" evidence="1">
    <location>
        <begin position="1"/>
        <end position="19"/>
    </location>
</feature>
<dbReference type="Gene3D" id="2.20.130.30">
    <property type="entry name" value="Protein of unknown function DUF2782"/>
    <property type="match status" value="1"/>
</dbReference>
<dbReference type="STRING" id="1123377.GCA_000423885_02698"/>
<accession>A0A5R9PGB4</accession>
<gene>
    <name evidence="2" type="ORF">E5S66_00575</name>
</gene>
<dbReference type="Pfam" id="PF11191">
    <property type="entry name" value="DUF2782"/>
    <property type="match status" value="1"/>
</dbReference>
<dbReference type="InterPro" id="IPR021357">
    <property type="entry name" value="DUF2782"/>
</dbReference>
<dbReference type="PROSITE" id="PS51257">
    <property type="entry name" value="PROKAR_LIPOPROTEIN"/>
    <property type="match status" value="1"/>
</dbReference>
<keyword evidence="3" id="KW-1185">Reference proteome</keyword>
<dbReference type="AlphaFoldDB" id="A0A5R9PGB4"/>
<organism evidence="2 3">
    <name type="scientific">Thermomonas fusca</name>
    <dbReference type="NCBI Taxonomy" id="215690"/>
    <lineage>
        <taxon>Bacteria</taxon>
        <taxon>Pseudomonadati</taxon>
        <taxon>Pseudomonadota</taxon>
        <taxon>Gammaproteobacteria</taxon>
        <taxon>Lysobacterales</taxon>
        <taxon>Lysobacteraceae</taxon>
        <taxon>Thermomonas</taxon>
    </lineage>
</organism>
<evidence type="ECO:0000313" key="2">
    <source>
        <dbReference type="EMBL" id="TLX22561.1"/>
    </source>
</evidence>
<sequence>MRIALPLALTLALAACATAAPEELLAQGAVPATRTEANGDVVTEYRVSGRLTMVKVVPARGPAYYIYDRNGDGVVNDADAKGGPMTYYKLFSW</sequence>
<evidence type="ECO:0000256" key="1">
    <source>
        <dbReference type="SAM" id="SignalP"/>
    </source>
</evidence>
<protein>
    <submittedName>
        <fullName evidence="2">DUF2782 domain-containing protein</fullName>
    </submittedName>
</protein>
<dbReference type="RefSeq" id="WP_138346573.1">
    <property type="nucleotide sequence ID" value="NZ_SROY01000001.1"/>
</dbReference>
<keyword evidence="1" id="KW-0732">Signal</keyword>
<reference evidence="2 3" key="1">
    <citation type="submission" date="2019-04" db="EMBL/GenBank/DDBJ databases">
        <authorList>
            <person name="Grouzdev D.S."/>
            <person name="Nazina T.N."/>
        </authorList>
    </citation>
    <scope>NUCLEOTIDE SEQUENCE [LARGE SCALE GENOMIC DNA]</scope>
    <source>
        <strain evidence="2 3">SHC 3-19</strain>
    </source>
</reference>
<dbReference type="Proteomes" id="UP000308508">
    <property type="component" value="Unassembled WGS sequence"/>
</dbReference>
<comment type="caution">
    <text evidence="2">The sequence shown here is derived from an EMBL/GenBank/DDBJ whole genome shotgun (WGS) entry which is preliminary data.</text>
</comment>
<evidence type="ECO:0000313" key="3">
    <source>
        <dbReference type="Proteomes" id="UP000308508"/>
    </source>
</evidence>
<proteinExistence type="predicted"/>
<feature type="chain" id="PRO_5024457861" evidence="1">
    <location>
        <begin position="20"/>
        <end position="93"/>
    </location>
</feature>